<evidence type="ECO:0000313" key="2">
    <source>
        <dbReference type="EMBL" id="KAF7347921.1"/>
    </source>
</evidence>
<dbReference type="EMBL" id="JACAZI010000012">
    <property type="protein sequence ID" value="KAF7347921.1"/>
    <property type="molecule type" value="Genomic_DNA"/>
</dbReference>
<protein>
    <submittedName>
        <fullName evidence="2">Uncharacterized protein</fullName>
    </submittedName>
</protein>
<proteinExistence type="predicted"/>
<keyword evidence="3" id="KW-1185">Reference proteome</keyword>
<accession>A0A8H7CTX9</accession>
<organism evidence="2 3">
    <name type="scientific">Mycena venus</name>
    <dbReference type="NCBI Taxonomy" id="2733690"/>
    <lineage>
        <taxon>Eukaryota</taxon>
        <taxon>Fungi</taxon>
        <taxon>Dikarya</taxon>
        <taxon>Basidiomycota</taxon>
        <taxon>Agaricomycotina</taxon>
        <taxon>Agaricomycetes</taxon>
        <taxon>Agaricomycetidae</taxon>
        <taxon>Agaricales</taxon>
        <taxon>Marasmiineae</taxon>
        <taxon>Mycenaceae</taxon>
        <taxon>Mycena</taxon>
    </lineage>
</organism>
<name>A0A8H7CTX9_9AGAR</name>
<dbReference type="OrthoDB" id="3032797at2759"/>
<feature type="region of interest" description="Disordered" evidence="1">
    <location>
        <begin position="28"/>
        <end position="55"/>
    </location>
</feature>
<dbReference type="Proteomes" id="UP000620124">
    <property type="component" value="Unassembled WGS sequence"/>
</dbReference>
<dbReference type="AlphaFoldDB" id="A0A8H7CTX9"/>
<evidence type="ECO:0000313" key="3">
    <source>
        <dbReference type="Proteomes" id="UP000620124"/>
    </source>
</evidence>
<comment type="caution">
    <text evidence="2">The sequence shown here is derived from an EMBL/GenBank/DDBJ whole genome shotgun (WGS) entry which is preliminary data.</text>
</comment>
<evidence type="ECO:0000256" key="1">
    <source>
        <dbReference type="SAM" id="MobiDB-lite"/>
    </source>
</evidence>
<sequence length="209" mass="23816">MSHQQHDALAANWDPEILAVYMARVEKEGDMEDEAMSSDESDGSDVEFEEENSMSTVMSDIQIAHPDDIASEDSAFSSEDEFAEESITEKQTMRRELVLGRPTPEILQMRQVELAQMHLAYMKQLDDADEEIAEVTGAPYQAIVRRQPVSGYDEPLEQGKDVEAFVLELRKRSDKEVHSTESKKDMIEQLVLLAQALFRKERQIKHLQG</sequence>
<feature type="compositionally biased region" description="Acidic residues" evidence="1">
    <location>
        <begin position="29"/>
        <end position="52"/>
    </location>
</feature>
<gene>
    <name evidence="2" type="ORF">MVEN_01550000</name>
</gene>
<reference evidence="2" key="1">
    <citation type="submission" date="2020-05" db="EMBL/GenBank/DDBJ databases">
        <title>Mycena genomes resolve the evolution of fungal bioluminescence.</title>
        <authorList>
            <person name="Tsai I.J."/>
        </authorList>
    </citation>
    <scope>NUCLEOTIDE SEQUENCE</scope>
    <source>
        <strain evidence="2">CCC161011</strain>
    </source>
</reference>